<dbReference type="InterPro" id="IPR050993">
    <property type="entry name" value="Isochorismatase_domain"/>
</dbReference>
<evidence type="ECO:0000313" key="3">
    <source>
        <dbReference type="Proteomes" id="UP000051634"/>
    </source>
</evidence>
<dbReference type="PANTHER" id="PTHR14119">
    <property type="entry name" value="HYDROLASE"/>
    <property type="match status" value="1"/>
</dbReference>
<sequence>MNLHKVRLPLAHAKSSQLLIINVQEKLAKAMYTPHREQMLININRLSQAAQILEIPVVLSEHYAKGLGRTLPEITQHLAPEVDAKDKLAFSCCTAPGFEEELERAEERKQIIIVGLESHICVLQTASGLQQWGYQVFVVEDAIASRSSNNRRNAIERLRGGEVIISNAESVAYEWLSDAGHAHFKAVTQLFR</sequence>
<reference evidence="2 3" key="1">
    <citation type="submission" date="2015-11" db="EMBL/GenBank/DDBJ databases">
        <title>The genome of Candidatus Endoriftia persephone in Ridgeia piscesae and population structure of the North Eastern Pacific vestimentiferan symbionts.</title>
        <authorList>
            <person name="Perez M."/>
            <person name="Juniper K.S."/>
        </authorList>
    </citation>
    <scope>NUCLEOTIDE SEQUENCE [LARGE SCALE GENOMIC DNA]</scope>
    <source>
        <strain evidence="2">Ind11</strain>
    </source>
</reference>
<dbReference type="EMBL" id="LDXT01000075">
    <property type="protein sequence ID" value="KRT55671.1"/>
    <property type="molecule type" value="Genomic_DNA"/>
</dbReference>
<dbReference type="Gene3D" id="3.40.50.850">
    <property type="entry name" value="Isochorismatase-like"/>
    <property type="match status" value="1"/>
</dbReference>
<organism evidence="2 3">
    <name type="scientific">endosymbiont of Ridgeia piscesae</name>
    <dbReference type="NCBI Taxonomy" id="54398"/>
    <lineage>
        <taxon>Bacteria</taxon>
        <taxon>Pseudomonadati</taxon>
        <taxon>Pseudomonadota</taxon>
        <taxon>Gammaproteobacteria</taxon>
        <taxon>sulfur-oxidizing symbionts</taxon>
    </lineage>
</organism>
<dbReference type="OrthoDB" id="9796958at2"/>
<proteinExistence type="predicted"/>
<dbReference type="PANTHER" id="PTHR14119:SF3">
    <property type="entry name" value="ISOCHORISMATASE DOMAIN-CONTAINING PROTEIN 2"/>
    <property type="match status" value="1"/>
</dbReference>
<dbReference type="PATRIC" id="fig|54398.3.peg.2365"/>
<evidence type="ECO:0000313" key="2">
    <source>
        <dbReference type="EMBL" id="KRT55671.1"/>
    </source>
</evidence>
<dbReference type="InterPro" id="IPR036380">
    <property type="entry name" value="Isochorismatase-like_sf"/>
</dbReference>
<dbReference type="Pfam" id="PF00857">
    <property type="entry name" value="Isochorismatase"/>
    <property type="match status" value="1"/>
</dbReference>
<dbReference type="InterPro" id="IPR000868">
    <property type="entry name" value="Isochorismatase-like_dom"/>
</dbReference>
<dbReference type="RefSeq" id="WP_060528537.1">
    <property type="nucleotide sequence ID" value="NZ_KQ557137.1"/>
</dbReference>
<protein>
    <submittedName>
        <fullName evidence="2">Nicotinamidase-related amidase</fullName>
    </submittedName>
</protein>
<feature type="domain" description="Isochorismatase-like" evidence="1">
    <location>
        <begin position="17"/>
        <end position="165"/>
    </location>
</feature>
<keyword evidence="3" id="KW-1185">Reference proteome</keyword>
<evidence type="ECO:0000259" key="1">
    <source>
        <dbReference type="Pfam" id="PF00857"/>
    </source>
</evidence>
<dbReference type="SUPFAM" id="SSF52499">
    <property type="entry name" value="Isochorismatase-like hydrolases"/>
    <property type="match status" value="1"/>
</dbReference>
<comment type="caution">
    <text evidence="2">The sequence shown here is derived from an EMBL/GenBank/DDBJ whole genome shotgun (WGS) entry which is preliminary data.</text>
</comment>
<dbReference type="Proteomes" id="UP000051634">
    <property type="component" value="Unassembled WGS sequence"/>
</dbReference>
<accession>A0A0T5YYG1</accession>
<name>A0A0T5YYG1_9GAMM</name>
<dbReference type="AlphaFoldDB" id="A0A0T5YYG1"/>
<gene>
    <name evidence="2" type="ORF">Ga0074115_12232</name>
</gene>